<proteinExistence type="inferred from homology"/>
<dbReference type="Gene3D" id="3.30.420.40">
    <property type="match status" value="2"/>
</dbReference>
<sequence>MAMENEPYVIGLDLGGTNSVFGIVDAEGRVVTSTSIRTKGQNDLDVYMDSACAALAPMIEQVGGIQNIKGMGIGAPNGNYYTGNIELAPNLPWKGIVPFAKKFSERLGIPVVLTNDANAAAIGEMTYGVAKGMKNFIMITLGTGVGSGIVVNGELVYGCDGFAGELGHVIVDTTPEARLCGCGRKGCLEAYCSATGVARTAREFLAKRTDDTELRKIPLEEITSKDVSIAAEHGDQLARDVYKFTGELLGRSCANFTAFCSPEAYVFFGGLTKAGNLIMDPIKEAYDANVQNIFKGKAKMLISQMDDAQAAVVGAAALAWKI</sequence>
<dbReference type="EMBL" id="CACRUT010000008">
    <property type="protein sequence ID" value="VYT85119.1"/>
    <property type="molecule type" value="Genomic_DNA"/>
</dbReference>
<protein>
    <submittedName>
        <fullName evidence="2">Glucokinase</fullName>
        <ecNumber evidence="2">2.7.1.2</ecNumber>
    </submittedName>
</protein>
<dbReference type="RefSeq" id="WP_412442320.1">
    <property type="nucleotide sequence ID" value="NZ_CACRUT010000008.1"/>
</dbReference>
<dbReference type="InterPro" id="IPR049874">
    <property type="entry name" value="ROK_cs"/>
</dbReference>
<evidence type="ECO:0000256" key="1">
    <source>
        <dbReference type="ARBA" id="ARBA00006479"/>
    </source>
</evidence>
<dbReference type="InterPro" id="IPR000600">
    <property type="entry name" value="ROK"/>
</dbReference>
<gene>
    <name evidence="2" type="primary">glkA</name>
    <name evidence="2" type="ORF">PCLFYP37_01292</name>
</gene>
<accession>A0A6N2ZZQ8</accession>
<dbReference type="AlphaFoldDB" id="A0A6N2ZZQ8"/>
<dbReference type="PROSITE" id="PS01125">
    <property type="entry name" value="ROK"/>
    <property type="match status" value="1"/>
</dbReference>
<name>A0A6N2ZZQ8_9BACT</name>
<reference evidence="2" key="1">
    <citation type="submission" date="2019-11" db="EMBL/GenBank/DDBJ databases">
        <authorList>
            <person name="Feng L."/>
        </authorList>
    </citation>
    <scope>NUCLEOTIDE SEQUENCE</scope>
    <source>
        <strain evidence="2">PclaraLFYP37</strain>
    </source>
</reference>
<dbReference type="InterPro" id="IPR043129">
    <property type="entry name" value="ATPase_NBD"/>
</dbReference>
<dbReference type="SUPFAM" id="SSF53067">
    <property type="entry name" value="Actin-like ATPase domain"/>
    <property type="match status" value="1"/>
</dbReference>
<dbReference type="GO" id="GO:0004340">
    <property type="term" value="F:glucokinase activity"/>
    <property type="evidence" value="ECO:0007669"/>
    <property type="project" value="UniProtKB-EC"/>
</dbReference>
<dbReference type="Pfam" id="PF00480">
    <property type="entry name" value="ROK"/>
    <property type="match status" value="1"/>
</dbReference>
<comment type="similarity">
    <text evidence="1">Belongs to the ROK (NagC/XylR) family.</text>
</comment>
<organism evidence="2">
    <name type="scientific">Paraprevotella clara</name>
    <dbReference type="NCBI Taxonomy" id="454154"/>
    <lineage>
        <taxon>Bacteria</taxon>
        <taxon>Pseudomonadati</taxon>
        <taxon>Bacteroidota</taxon>
        <taxon>Bacteroidia</taxon>
        <taxon>Bacteroidales</taxon>
        <taxon>Prevotellaceae</taxon>
        <taxon>Paraprevotella</taxon>
    </lineage>
</organism>
<dbReference type="PANTHER" id="PTHR18964">
    <property type="entry name" value="ROK (REPRESSOR, ORF, KINASE) FAMILY"/>
    <property type="match status" value="1"/>
</dbReference>
<evidence type="ECO:0000313" key="2">
    <source>
        <dbReference type="EMBL" id="VYT85119.1"/>
    </source>
</evidence>
<keyword evidence="2" id="KW-0418">Kinase</keyword>
<dbReference type="EC" id="2.7.1.2" evidence="2"/>
<keyword evidence="2" id="KW-0808">Transferase</keyword>
<dbReference type="PANTHER" id="PTHR18964:SF149">
    <property type="entry name" value="BIFUNCTIONAL UDP-N-ACETYLGLUCOSAMINE 2-EPIMERASE_N-ACETYLMANNOSAMINE KINASE"/>
    <property type="match status" value="1"/>
</dbReference>